<gene>
    <name evidence="3" type="ORF">CUN48_05310</name>
</gene>
<evidence type="ECO:0000313" key="4">
    <source>
        <dbReference type="Proteomes" id="UP000230790"/>
    </source>
</evidence>
<evidence type="ECO:0000313" key="3">
    <source>
        <dbReference type="EMBL" id="PJF48058.1"/>
    </source>
</evidence>
<evidence type="ECO:0000256" key="1">
    <source>
        <dbReference type="ARBA" id="ARBA00022857"/>
    </source>
</evidence>
<evidence type="ECO:0000259" key="2">
    <source>
        <dbReference type="Pfam" id="PF01370"/>
    </source>
</evidence>
<dbReference type="EMBL" id="PGTN01000025">
    <property type="protein sequence ID" value="PJF48058.1"/>
    <property type="molecule type" value="Genomic_DNA"/>
</dbReference>
<comment type="caution">
    <text evidence="3">The sequence shown here is derived from an EMBL/GenBank/DDBJ whole genome shotgun (WGS) entry which is preliminary data.</text>
</comment>
<organism evidence="3 4">
    <name type="scientific">Candidatus Thermofonsia Clade 3 bacterium</name>
    <dbReference type="NCBI Taxonomy" id="2364212"/>
    <lineage>
        <taxon>Bacteria</taxon>
        <taxon>Bacillati</taxon>
        <taxon>Chloroflexota</taxon>
        <taxon>Candidatus Thermofontia</taxon>
        <taxon>Candidatus Thermofonsia Clade 3</taxon>
    </lineage>
</organism>
<keyword evidence="1" id="KW-0521">NADP</keyword>
<dbReference type="InterPro" id="IPR051164">
    <property type="entry name" value="NmrA-like_oxidored"/>
</dbReference>
<feature type="domain" description="NAD-dependent epimerase/dehydratase" evidence="2">
    <location>
        <begin position="7"/>
        <end position="194"/>
    </location>
</feature>
<dbReference type="AlphaFoldDB" id="A0A2M8QE63"/>
<dbReference type="SUPFAM" id="SSF51735">
    <property type="entry name" value="NAD(P)-binding Rossmann-fold domains"/>
    <property type="match status" value="1"/>
</dbReference>
<dbReference type="Proteomes" id="UP000230790">
    <property type="component" value="Unassembled WGS sequence"/>
</dbReference>
<reference evidence="3 4" key="1">
    <citation type="submission" date="2017-11" db="EMBL/GenBank/DDBJ databases">
        <title>Evolution of Phototrophy in the Chloroflexi Phylum Driven by Horizontal Gene Transfer.</title>
        <authorList>
            <person name="Ward L.M."/>
            <person name="Hemp J."/>
            <person name="Shih P.M."/>
            <person name="Mcglynn S.E."/>
            <person name="Fischer W."/>
        </authorList>
    </citation>
    <scope>NUCLEOTIDE SEQUENCE [LARGE SCALE GENOMIC DNA]</scope>
    <source>
        <strain evidence="3">JP3_7</strain>
    </source>
</reference>
<dbReference type="InterPro" id="IPR001509">
    <property type="entry name" value="Epimerase_deHydtase"/>
</dbReference>
<accession>A0A2M8QE63</accession>
<dbReference type="Gene3D" id="3.40.50.720">
    <property type="entry name" value="NAD(P)-binding Rossmann-like Domain"/>
    <property type="match status" value="1"/>
</dbReference>
<dbReference type="InterPro" id="IPR036291">
    <property type="entry name" value="NAD(P)-bd_dom_sf"/>
</dbReference>
<dbReference type="PANTHER" id="PTHR42748:SF7">
    <property type="entry name" value="NMRA LIKE REDOX SENSOR 1-RELATED"/>
    <property type="match status" value="1"/>
</dbReference>
<proteinExistence type="predicted"/>
<name>A0A2M8QE63_9CHLR</name>
<dbReference type="PANTHER" id="PTHR42748">
    <property type="entry name" value="NITROGEN METABOLITE REPRESSION PROTEIN NMRA FAMILY MEMBER"/>
    <property type="match status" value="1"/>
</dbReference>
<dbReference type="Pfam" id="PF01370">
    <property type="entry name" value="Epimerase"/>
    <property type="match status" value="1"/>
</dbReference>
<protein>
    <recommendedName>
        <fullName evidence="2">NAD-dependent epimerase/dehydratase domain-containing protein</fullName>
    </recommendedName>
</protein>
<sequence>MAELHAVFGASGALGSAVVHHLMEAEGLPVRAIARDPAQAADTLPDGVEILACDATDPESVSAACKGASVIYNCIYAGDELEQVTRNLLAGARAAGARLVYPSNGLVYGPLQHIPAKEDHPLAANSRRGLIRRVAESSVMEAHARGEVPAVIVRLATFYGAHLRGTFMSMIFEAAYWGQKAMWFGRLDVPHDLLY</sequence>
<feature type="non-terminal residue" evidence="3">
    <location>
        <position position="195"/>
    </location>
</feature>